<proteinExistence type="predicted"/>
<dbReference type="PANTHER" id="PTHR43032">
    <property type="entry name" value="PROTEIN-METHIONINE-SULFOXIDE REDUCTASE"/>
    <property type="match status" value="1"/>
</dbReference>
<accession>A0A6A9QP79</accession>
<dbReference type="Gene3D" id="3.90.420.10">
    <property type="entry name" value="Oxidoreductase, molybdopterin-binding domain"/>
    <property type="match status" value="1"/>
</dbReference>
<evidence type="ECO:0000259" key="1">
    <source>
        <dbReference type="Pfam" id="PF00174"/>
    </source>
</evidence>
<evidence type="ECO:0000313" key="2">
    <source>
        <dbReference type="EMBL" id="MUN29548.1"/>
    </source>
</evidence>
<comment type="caution">
    <text evidence="2">The sequence shown here is derived from an EMBL/GenBank/DDBJ whole genome shotgun (WGS) entry which is preliminary data.</text>
</comment>
<organism evidence="2 3">
    <name type="scientific">Sulfuracidifex metallicus DSM 6482 = JCM 9184</name>
    <dbReference type="NCBI Taxonomy" id="523847"/>
    <lineage>
        <taxon>Archaea</taxon>
        <taxon>Thermoproteota</taxon>
        <taxon>Thermoprotei</taxon>
        <taxon>Sulfolobales</taxon>
        <taxon>Sulfolobaceae</taxon>
        <taxon>Sulfuracidifex</taxon>
    </lineage>
</organism>
<dbReference type="InterPro" id="IPR000572">
    <property type="entry name" value="OxRdtase_Mopterin-bd_dom"/>
</dbReference>
<dbReference type="Proteomes" id="UP000470772">
    <property type="component" value="Unassembled WGS sequence"/>
</dbReference>
<dbReference type="Pfam" id="PF00174">
    <property type="entry name" value="Oxidored_molyb"/>
    <property type="match status" value="1"/>
</dbReference>
<dbReference type="EMBL" id="WGGD01000005">
    <property type="protein sequence ID" value="MUN29548.1"/>
    <property type="molecule type" value="Genomic_DNA"/>
</dbReference>
<dbReference type="SUPFAM" id="SSF56524">
    <property type="entry name" value="Oxidoreductase molybdopterin-binding domain"/>
    <property type="match status" value="1"/>
</dbReference>
<protein>
    <submittedName>
        <fullName evidence="2">Molybdopterin-dependent oxidoreductase</fullName>
    </submittedName>
</protein>
<dbReference type="CDD" id="cd02109">
    <property type="entry name" value="arch_bact_SO_family_Moco"/>
    <property type="match status" value="1"/>
</dbReference>
<gene>
    <name evidence="2" type="ORF">GC250_08880</name>
</gene>
<name>A0A6A9QP79_SULME</name>
<reference evidence="2 3" key="1">
    <citation type="submission" date="2019-10" db="EMBL/GenBank/DDBJ databases">
        <title>Sequencing and Assembly of Multiple Reported Metal-Biooxidizing Members of the Extremely Thermoacidophilic Archaeal Family Sulfolobaceae.</title>
        <authorList>
            <person name="Counts J.A."/>
            <person name="Kelly R.M."/>
        </authorList>
    </citation>
    <scope>NUCLEOTIDE SEQUENCE [LARGE SCALE GENOMIC DNA]</scope>
    <source>
        <strain evidence="2 3">DSM 6482</strain>
    </source>
</reference>
<dbReference type="PANTHER" id="PTHR43032:SF4">
    <property type="entry name" value="OXIDOREDUCTASE MOLYBDOPTERIN-BINDING DOMAIN-CONTAINING PROTEIN"/>
    <property type="match status" value="1"/>
</dbReference>
<keyword evidence="3" id="KW-1185">Reference proteome</keyword>
<sequence>MEKQTKIPPNQHVVKNFIIYAEFGIPHVDIQQYRMKVTGLVEQPLEFTYDQLMNELPHEKIRTDFHCVTGWSVLDVEWEGIPFSLIIEKAKVKENAKWINFYSMDGYTTIIPLDDVRNDPQSMIAVKINGKPIPEKNGFPARPIIPHLYGWKSAKWLTEIEFIDKYIDGYWEERGYHERGDVWEEERFKGMSGKHSRKRPVL</sequence>
<evidence type="ECO:0000313" key="3">
    <source>
        <dbReference type="Proteomes" id="UP000470772"/>
    </source>
</evidence>
<feature type="domain" description="Oxidoreductase molybdopterin-binding" evidence="1">
    <location>
        <begin position="24"/>
        <end position="171"/>
    </location>
</feature>
<dbReference type="RefSeq" id="WP_156017120.1">
    <property type="nucleotide sequence ID" value="NZ_WGGD01000005.1"/>
</dbReference>
<dbReference type="InterPro" id="IPR036374">
    <property type="entry name" value="OxRdtase_Mopterin-bd_sf"/>
</dbReference>
<dbReference type="AlphaFoldDB" id="A0A6A9QP79"/>